<accession>A0A1P8UV99</accession>
<keyword evidence="7 9" id="KW-1133">Transmembrane helix</keyword>
<name>A0A1P8UV99_9RHOB</name>
<evidence type="ECO:0000256" key="5">
    <source>
        <dbReference type="ARBA" id="ARBA00022519"/>
    </source>
</evidence>
<comment type="subcellular location">
    <subcellularLocation>
        <location evidence="1 9">Cell inner membrane</location>
        <topology evidence="1 9">Single-pass membrane protein</topology>
    </subcellularLocation>
</comment>
<dbReference type="Gene3D" id="2.40.30.170">
    <property type="match status" value="1"/>
</dbReference>
<dbReference type="Gene3D" id="2.40.50.100">
    <property type="match status" value="1"/>
</dbReference>
<keyword evidence="3 9" id="KW-0813">Transport</keyword>
<comment type="similarity">
    <text evidence="2 9">Belongs to the membrane fusion protein (MFP) (TC 8.A.1) family.</text>
</comment>
<dbReference type="KEGG" id="paby:Ga0080574_TMP2974"/>
<proteinExistence type="inferred from homology"/>
<dbReference type="InterPro" id="IPR050739">
    <property type="entry name" value="MFP"/>
</dbReference>
<sequence>MASSSTNLSAQLFRDLKGPSLTVWLCAISVWAFILWAGFAWVDEIVRADGQIISSSRPQIIQNLEGGILSELLVKEGDEVRRGDVLARLHGTQFRSSVDDLQDQITALETRRLRLEAELAGASDFDAPASLAERSPEIVQSERALLAARQADYLKRAAGAKRVMDQAYNELKLLEDLLASKVVALIEVTRARKAFADAKVRHDEIVTQTELTRAQDYSDTLKELATLRQTLKSSQDQLSRTVLVAPMHGVVNGLNVTTIGGVVRPGEEIMQIIPLDEQLFVEAQVAPENIANIRPGQEATIKLTAYDYTIYGTLKGRVDVISADTFEDERRPELGPHYKVTVRVDMSALSDRQARIEIRPGMMAQAELHTGEKTVLQYLLKPLYKTREALREP</sequence>
<evidence type="ECO:0000256" key="6">
    <source>
        <dbReference type="ARBA" id="ARBA00022692"/>
    </source>
</evidence>
<dbReference type="GO" id="GO:0005886">
    <property type="term" value="C:plasma membrane"/>
    <property type="evidence" value="ECO:0007669"/>
    <property type="project" value="UniProtKB-SubCell"/>
</dbReference>
<dbReference type="InterPro" id="IPR010129">
    <property type="entry name" value="T1SS_HlyD"/>
</dbReference>
<dbReference type="PANTHER" id="PTHR30386">
    <property type="entry name" value="MEMBRANE FUSION SUBUNIT OF EMRAB-TOLC MULTIDRUG EFFLUX PUMP"/>
    <property type="match status" value="1"/>
</dbReference>
<evidence type="ECO:0000256" key="2">
    <source>
        <dbReference type="ARBA" id="ARBA00009477"/>
    </source>
</evidence>
<organism evidence="11 12">
    <name type="scientific">Salipiger abyssi</name>
    <dbReference type="NCBI Taxonomy" id="1250539"/>
    <lineage>
        <taxon>Bacteria</taxon>
        <taxon>Pseudomonadati</taxon>
        <taxon>Pseudomonadota</taxon>
        <taxon>Alphaproteobacteria</taxon>
        <taxon>Rhodobacterales</taxon>
        <taxon>Roseobacteraceae</taxon>
        <taxon>Salipiger</taxon>
    </lineage>
</organism>
<keyword evidence="6 9" id="KW-0812">Transmembrane</keyword>
<reference evidence="11 12" key="1">
    <citation type="submission" date="2016-04" db="EMBL/GenBank/DDBJ databases">
        <title>Deep-sea bacteria in the southern Pacific.</title>
        <authorList>
            <person name="Tang K."/>
        </authorList>
    </citation>
    <scope>NUCLEOTIDE SEQUENCE [LARGE SCALE GENOMIC DNA]</scope>
    <source>
        <strain evidence="11 12">JLT2014</strain>
    </source>
</reference>
<keyword evidence="12" id="KW-1185">Reference proteome</keyword>
<dbReference type="Pfam" id="PF26002">
    <property type="entry name" value="Beta-barrel_AprE"/>
    <property type="match status" value="1"/>
</dbReference>
<feature type="transmembrane region" description="Helical" evidence="9">
    <location>
        <begin position="21"/>
        <end position="42"/>
    </location>
</feature>
<dbReference type="InterPro" id="IPR058982">
    <property type="entry name" value="Beta-barrel_AprE"/>
</dbReference>
<keyword evidence="8 9" id="KW-0472">Membrane</keyword>
<evidence type="ECO:0000256" key="3">
    <source>
        <dbReference type="ARBA" id="ARBA00022448"/>
    </source>
</evidence>
<evidence type="ECO:0000256" key="4">
    <source>
        <dbReference type="ARBA" id="ARBA00022475"/>
    </source>
</evidence>
<keyword evidence="5 9" id="KW-0997">Cell inner membrane</keyword>
<dbReference type="RefSeq" id="WP_076701136.1">
    <property type="nucleotide sequence ID" value="NZ_CP015093.1"/>
</dbReference>
<dbReference type="STRING" id="1250539.Ga0080574_TMP2974"/>
<dbReference type="OrthoDB" id="9810980at2"/>
<dbReference type="EMBL" id="CP015093">
    <property type="protein sequence ID" value="APZ53308.1"/>
    <property type="molecule type" value="Genomic_DNA"/>
</dbReference>
<evidence type="ECO:0000256" key="8">
    <source>
        <dbReference type="ARBA" id="ARBA00023136"/>
    </source>
</evidence>
<dbReference type="SUPFAM" id="SSF111369">
    <property type="entry name" value="HlyD-like secretion proteins"/>
    <property type="match status" value="1"/>
</dbReference>
<evidence type="ECO:0000313" key="11">
    <source>
        <dbReference type="EMBL" id="APZ53308.1"/>
    </source>
</evidence>
<keyword evidence="4 9" id="KW-1003">Cell membrane</keyword>
<gene>
    <name evidence="11" type="ORF">Ga0080574_TMP2974</name>
</gene>
<dbReference type="PANTHER" id="PTHR30386:SF26">
    <property type="entry name" value="TRANSPORT PROTEIN COMB"/>
    <property type="match status" value="1"/>
</dbReference>
<feature type="domain" description="AprE-like beta-barrel" evidence="10">
    <location>
        <begin position="279"/>
        <end position="371"/>
    </location>
</feature>
<dbReference type="InterPro" id="IPR006144">
    <property type="entry name" value="Secretion_HlyD_CS"/>
</dbReference>
<evidence type="ECO:0000256" key="9">
    <source>
        <dbReference type="RuleBase" id="RU365093"/>
    </source>
</evidence>
<protein>
    <recommendedName>
        <fullName evidence="9">Membrane fusion protein (MFP) family protein</fullName>
    </recommendedName>
</protein>
<evidence type="ECO:0000256" key="7">
    <source>
        <dbReference type="ARBA" id="ARBA00022989"/>
    </source>
</evidence>
<dbReference type="PROSITE" id="PS00543">
    <property type="entry name" value="HLYD_FAMILY"/>
    <property type="match status" value="1"/>
</dbReference>
<evidence type="ECO:0000259" key="10">
    <source>
        <dbReference type="Pfam" id="PF26002"/>
    </source>
</evidence>
<dbReference type="NCBIfam" id="TIGR01843">
    <property type="entry name" value="type_I_hlyD"/>
    <property type="match status" value="1"/>
</dbReference>
<dbReference type="AlphaFoldDB" id="A0A1P8UV99"/>
<evidence type="ECO:0000313" key="12">
    <source>
        <dbReference type="Proteomes" id="UP000187059"/>
    </source>
</evidence>
<dbReference type="Proteomes" id="UP000187059">
    <property type="component" value="Chromosome"/>
</dbReference>
<evidence type="ECO:0000256" key="1">
    <source>
        <dbReference type="ARBA" id="ARBA00004377"/>
    </source>
</evidence>
<dbReference type="PRINTS" id="PR01490">
    <property type="entry name" value="RTXTOXIND"/>
</dbReference>
<dbReference type="GO" id="GO:0009306">
    <property type="term" value="P:protein secretion"/>
    <property type="evidence" value="ECO:0007669"/>
    <property type="project" value="InterPro"/>
</dbReference>